<dbReference type="InterPro" id="IPR009677">
    <property type="entry name" value="DUF1266"/>
</dbReference>
<evidence type="ECO:0000256" key="1">
    <source>
        <dbReference type="SAM" id="Phobius"/>
    </source>
</evidence>
<feature type="domain" description="DUF1266" evidence="2">
    <location>
        <begin position="176"/>
        <end position="329"/>
    </location>
</feature>
<dbReference type="EMBL" id="CP093379">
    <property type="protein sequence ID" value="UNM97041.1"/>
    <property type="molecule type" value="Genomic_DNA"/>
</dbReference>
<name>A0ABY3X5J5_9GAMM</name>
<evidence type="ECO:0000259" key="2">
    <source>
        <dbReference type="Pfam" id="PF06889"/>
    </source>
</evidence>
<sequence length="402" mass="45998">MKKFLQNHPGYTAIPTSSLRVVCEAITTIQRKPSIMSPLMTAFYIIFMILAIMGLGIFGLLIYVILDSSVIEFSLKMGVVLAALALPVLIFIGIIGSLCKRVKSEQYRYYQTTGRKPLTIEQRAALRLDLVMIYNMKGWAETLEFMPVKEFVAGDTYQYRALMLTTQESHRSGVFSDWGIVDRQGYREAMESLWQGMHSSSFALTMARVPAEERINHSLVRKLAALLEIPSEKIIANIDSYNGKAPALLWGFDLRRAIYLSRICYGAGIISEEEAWEDLLKTSRYIHAIFPDFDSYHQNYLLGYAYWMMDFEAIKARRNEYEHFKKTCKWQMKDLPWHPESQDVLLQFMRDGFQEGIAMILKSEAGNQAAEALEVEKSGKAVLSDKIVEEEEEIDLQSTTVH</sequence>
<feature type="transmembrane region" description="Helical" evidence="1">
    <location>
        <begin position="41"/>
        <end position="66"/>
    </location>
</feature>
<dbReference type="Proteomes" id="UP000829542">
    <property type="component" value="Chromosome"/>
</dbReference>
<protein>
    <submittedName>
        <fullName evidence="3">DUF1266 domain-containing protein</fullName>
    </submittedName>
</protein>
<reference evidence="3 4" key="1">
    <citation type="submission" date="2022-03" db="EMBL/GenBank/DDBJ databases">
        <title>Ignatzschineria rhizosphaerae HR5S32.</title>
        <authorList>
            <person name="Sun J.Q."/>
            <person name="Feng J.Y."/>
        </authorList>
    </citation>
    <scope>NUCLEOTIDE SEQUENCE [LARGE SCALE GENOMIC DNA]</scope>
    <source>
        <strain evidence="3 4">HR5S32</strain>
    </source>
</reference>
<keyword evidence="1" id="KW-0472">Membrane</keyword>
<evidence type="ECO:0000313" key="3">
    <source>
        <dbReference type="EMBL" id="UNM97041.1"/>
    </source>
</evidence>
<keyword evidence="1" id="KW-0812">Transmembrane</keyword>
<dbReference type="Pfam" id="PF06889">
    <property type="entry name" value="DUF1266"/>
    <property type="match status" value="1"/>
</dbReference>
<organism evidence="3 4">
    <name type="scientific">Ignatzschineria rhizosphaerae</name>
    <dbReference type="NCBI Taxonomy" id="2923279"/>
    <lineage>
        <taxon>Bacteria</taxon>
        <taxon>Pseudomonadati</taxon>
        <taxon>Pseudomonadota</taxon>
        <taxon>Gammaproteobacteria</taxon>
        <taxon>Cardiobacteriales</taxon>
        <taxon>Ignatzschineriaceae</taxon>
        <taxon>Ignatzschineria</taxon>
    </lineage>
</organism>
<keyword evidence="1" id="KW-1133">Transmembrane helix</keyword>
<feature type="transmembrane region" description="Helical" evidence="1">
    <location>
        <begin position="78"/>
        <end position="99"/>
    </location>
</feature>
<keyword evidence="4" id="KW-1185">Reference proteome</keyword>
<proteinExistence type="predicted"/>
<evidence type="ECO:0000313" key="4">
    <source>
        <dbReference type="Proteomes" id="UP000829542"/>
    </source>
</evidence>
<accession>A0ABY3X5J5</accession>
<gene>
    <name evidence="3" type="ORF">MMG00_04090</name>
</gene>